<gene>
    <name evidence="1" type="ORF">SAMN06297251_106126</name>
</gene>
<name>A0A1W2BF19_9HYPH</name>
<dbReference type="SUPFAM" id="SSF56112">
    <property type="entry name" value="Protein kinase-like (PK-like)"/>
    <property type="match status" value="1"/>
</dbReference>
<dbReference type="InterPro" id="IPR011009">
    <property type="entry name" value="Kinase-like_dom_sf"/>
</dbReference>
<dbReference type="EMBL" id="FWXR01000006">
    <property type="protein sequence ID" value="SMC71613.1"/>
    <property type="molecule type" value="Genomic_DNA"/>
</dbReference>
<dbReference type="PANTHER" id="PTHR39441">
    <property type="entry name" value="DUF2252 DOMAIN-CONTAINING PROTEIN"/>
    <property type="match status" value="1"/>
</dbReference>
<dbReference type="PANTHER" id="PTHR39441:SF1">
    <property type="entry name" value="DUF2252 DOMAIN-CONTAINING PROTEIN"/>
    <property type="match status" value="1"/>
</dbReference>
<reference evidence="1 2" key="1">
    <citation type="submission" date="2017-04" db="EMBL/GenBank/DDBJ databases">
        <authorList>
            <person name="Afonso C.L."/>
            <person name="Miller P.J."/>
            <person name="Scott M.A."/>
            <person name="Spackman E."/>
            <person name="Goraichik I."/>
            <person name="Dimitrov K.M."/>
            <person name="Suarez D.L."/>
            <person name="Swayne D.E."/>
        </authorList>
    </citation>
    <scope>NUCLEOTIDE SEQUENCE [LARGE SCALE GENOMIC DNA]</scope>
    <source>
        <strain evidence="1 2">CGMCC 1.10972</strain>
    </source>
</reference>
<evidence type="ECO:0000313" key="1">
    <source>
        <dbReference type="EMBL" id="SMC71613.1"/>
    </source>
</evidence>
<sequence>MDETETERQELIAAELHRVDGDHPAIGERTRKHSKMASDPFRFLRGSAQLFYKDLYTGVLSLPAPFIEAVKLTGIMGDCHLANFGFVTEKGSGGGLIVFAPNDFDDACLGHAGWDLCRYVVSLFLAVDYAHGILDGRYRSEEIEDSSGLVAPNEAESRDAAAAFVASYRDALQAIIDEPQRRRTVLSDFPKGHILCKALKKARKRAIGGKNFETKSKLGKAVEVDGGQMRFRDRPDRFRRLDAASEAEIRKAFRPYVDDEIIDLVERIGQGTGSVNVERYYLLVGPKGASTVAELPMCHLVELKQQRHAAPLAFFGDLDPRNSMEPAHLTVDLQRLMQREPDLLLDDVTWKGSQWLVRSRHHASVSLDPEEICLHDEKPGKRLKQYAEACGEALAYAHSRIDHRSTRFEAAHVMAIDEAGEALIESAEAYAHRVIDDWSILRSMRDEDQAA</sequence>
<dbReference type="STRING" id="937218.SAMN06297251_106126"/>
<dbReference type="InterPro" id="IPR018721">
    <property type="entry name" value="DUF2252"/>
</dbReference>
<evidence type="ECO:0008006" key="3">
    <source>
        <dbReference type="Google" id="ProtNLM"/>
    </source>
</evidence>
<dbReference type="Pfam" id="PF10009">
    <property type="entry name" value="DUF2252"/>
    <property type="match status" value="2"/>
</dbReference>
<protein>
    <recommendedName>
        <fullName evidence="3">DUF2252 domain-containing protein</fullName>
    </recommendedName>
</protein>
<dbReference type="AlphaFoldDB" id="A0A1W2BF19"/>
<organism evidence="1 2">
    <name type="scientific">Fulvimarina manganoxydans</name>
    <dbReference type="NCBI Taxonomy" id="937218"/>
    <lineage>
        <taxon>Bacteria</taxon>
        <taxon>Pseudomonadati</taxon>
        <taxon>Pseudomonadota</taxon>
        <taxon>Alphaproteobacteria</taxon>
        <taxon>Hyphomicrobiales</taxon>
        <taxon>Aurantimonadaceae</taxon>
        <taxon>Fulvimarina</taxon>
    </lineage>
</organism>
<evidence type="ECO:0000313" key="2">
    <source>
        <dbReference type="Proteomes" id="UP000192656"/>
    </source>
</evidence>
<dbReference type="RefSeq" id="WP_170923224.1">
    <property type="nucleotide sequence ID" value="NZ_FWXR01000006.1"/>
</dbReference>
<keyword evidence="2" id="KW-1185">Reference proteome</keyword>
<dbReference type="Proteomes" id="UP000192656">
    <property type="component" value="Unassembled WGS sequence"/>
</dbReference>
<accession>A0A1W2BF19</accession>
<proteinExistence type="predicted"/>